<keyword evidence="2" id="KW-1185">Reference proteome</keyword>
<keyword evidence="1" id="KW-0808">Transferase</keyword>
<dbReference type="EMBL" id="VSDQ01000679">
    <property type="protein sequence ID" value="TYA74177.1"/>
    <property type="molecule type" value="Genomic_DNA"/>
</dbReference>
<sequence>MISFKIYNSVSSIPEAWDNLPVKDIFLKTSFLKGLEESTPSNISSYFVGVFKGESLAGIAIIQRVEMYLDDVFRDASNSFVKQIGRQLVSKFVRGNGLVVGNLMHTGQHGIWYNSEVISQIVFLNTVKNAINELSVYIKKTFNKKVRIIVFKDYFEDEEIHNDASFFKKENLYKVQVQPNMLFNVNGSWTCSEDYVKAFNKKYKRRYKTAKKKCTDLICKELDLDFIKTHSNELFELYATVSDNARVNSFKLAKNHFVSLKEHLKDNFKVFGYFLNTELVGFYSLIKNYDTLETYFLGYNKTLQRKHQMYLNMLFNMACFGIENNFKTIVYARTAMEIKSSIGAKPYAMSVYLKHTNHVIANTVLKCVVKYMNPIRTWEERHPFK</sequence>
<dbReference type="RefSeq" id="WP_148542835.1">
    <property type="nucleotide sequence ID" value="NZ_VSDQ01000679.1"/>
</dbReference>
<protein>
    <submittedName>
        <fullName evidence="1">GNAT family N-acetyltransferase</fullName>
    </submittedName>
</protein>
<proteinExistence type="predicted"/>
<dbReference type="InterPro" id="IPR016181">
    <property type="entry name" value="Acyl_CoA_acyltransferase"/>
</dbReference>
<dbReference type="OrthoDB" id="240921at2"/>
<reference evidence="1 2" key="1">
    <citation type="submission" date="2019-08" db="EMBL/GenBank/DDBJ databases">
        <title>Seonamhaeicola sediminis sp. nov., isolated from marine sediment.</title>
        <authorList>
            <person name="Cao W.R."/>
        </authorList>
    </citation>
    <scope>NUCLEOTIDE SEQUENCE [LARGE SCALE GENOMIC DNA]</scope>
    <source>
        <strain evidence="1 2">B011</strain>
    </source>
</reference>
<comment type="caution">
    <text evidence="1">The sequence shown here is derived from an EMBL/GenBank/DDBJ whole genome shotgun (WGS) entry which is preliminary data.</text>
</comment>
<evidence type="ECO:0000313" key="1">
    <source>
        <dbReference type="EMBL" id="TYA74177.1"/>
    </source>
</evidence>
<dbReference type="AlphaFoldDB" id="A0A5D0HVN3"/>
<accession>A0A5D0HVN3</accession>
<dbReference type="Proteomes" id="UP000323930">
    <property type="component" value="Unassembled WGS sequence"/>
</dbReference>
<dbReference type="GO" id="GO:0016740">
    <property type="term" value="F:transferase activity"/>
    <property type="evidence" value="ECO:0007669"/>
    <property type="project" value="UniProtKB-KW"/>
</dbReference>
<dbReference type="SUPFAM" id="SSF55729">
    <property type="entry name" value="Acyl-CoA N-acyltransferases (Nat)"/>
    <property type="match status" value="1"/>
</dbReference>
<evidence type="ECO:0000313" key="2">
    <source>
        <dbReference type="Proteomes" id="UP000323930"/>
    </source>
</evidence>
<name>A0A5D0HVN3_9FLAO</name>
<gene>
    <name evidence="1" type="ORF">FUA24_12630</name>
</gene>
<organism evidence="1 2">
    <name type="scientific">Seonamhaeicola marinus</name>
    <dbReference type="NCBI Taxonomy" id="1912246"/>
    <lineage>
        <taxon>Bacteria</taxon>
        <taxon>Pseudomonadati</taxon>
        <taxon>Bacteroidota</taxon>
        <taxon>Flavobacteriia</taxon>
        <taxon>Flavobacteriales</taxon>
        <taxon>Flavobacteriaceae</taxon>
    </lineage>
</organism>